<dbReference type="Proteomes" id="UP000299102">
    <property type="component" value="Unassembled WGS sequence"/>
</dbReference>
<proteinExistence type="predicted"/>
<evidence type="ECO:0000313" key="1">
    <source>
        <dbReference type="EMBL" id="GBP56259.1"/>
    </source>
</evidence>
<dbReference type="AlphaFoldDB" id="A0A4C1X1L6"/>
<organism evidence="1 2">
    <name type="scientific">Eumeta variegata</name>
    <name type="common">Bagworm moth</name>
    <name type="synonym">Eumeta japonica</name>
    <dbReference type="NCBI Taxonomy" id="151549"/>
    <lineage>
        <taxon>Eukaryota</taxon>
        <taxon>Metazoa</taxon>
        <taxon>Ecdysozoa</taxon>
        <taxon>Arthropoda</taxon>
        <taxon>Hexapoda</taxon>
        <taxon>Insecta</taxon>
        <taxon>Pterygota</taxon>
        <taxon>Neoptera</taxon>
        <taxon>Endopterygota</taxon>
        <taxon>Lepidoptera</taxon>
        <taxon>Glossata</taxon>
        <taxon>Ditrysia</taxon>
        <taxon>Tineoidea</taxon>
        <taxon>Psychidae</taxon>
        <taxon>Oiketicinae</taxon>
        <taxon>Eumeta</taxon>
    </lineage>
</organism>
<dbReference type="EMBL" id="BGZK01000688">
    <property type="protein sequence ID" value="GBP56259.1"/>
    <property type="molecule type" value="Genomic_DNA"/>
</dbReference>
<protein>
    <submittedName>
        <fullName evidence="1">Uncharacterized protein</fullName>
    </submittedName>
</protein>
<gene>
    <name evidence="1" type="ORF">EVAR_37334_1</name>
</gene>
<keyword evidence="2" id="KW-1185">Reference proteome</keyword>
<evidence type="ECO:0000313" key="2">
    <source>
        <dbReference type="Proteomes" id="UP000299102"/>
    </source>
</evidence>
<comment type="caution">
    <text evidence="1">The sequence shown here is derived from an EMBL/GenBank/DDBJ whole genome shotgun (WGS) entry which is preliminary data.</text>
</comment>
<accession>A0A4C1X1L6</accession>
<name>A0A4C1X1L6_EUMVA</name>
<reference evidence="1 2" key="1">
    <citation type="journal article" date="2019" name="Commun. Biol.">
        <title>The bagworm genome reveals a unique fibroin gene that provides high tensile strength.</title>
        <authorList>
            <person name="Kono N."/>
            <person name="Nakamura H."/>
            <person name="Ohtoshi R."/>
            <person name="Tomita M."/>
            <person name="Numata K."/>
            <person name="Arakawa K."/>
        </authorList>
    </citation>
    <scope>NUCLEOTIDE SEQUENCE [LARGE SCALE GENOMIC DNA]</scope>
</reference>
<sequence length="208" mass="22823">MLYSKRPSWAYTVSGPITSASDFCEFRMSRSFLVYGQPLAGRSTLALLIASGSARVLKLAEGRPRECLHSNVNLRSGAVARPRVRSVAAGDNTIRREDAPNTIEDLFSLLRLIIETYSRTPDVGHTTRLSAVRCSRASAGSRQTPASAAPGGCRLAAQINLITHAVANVRLRYSLLKHNFPLGRPRYSDAVVASQTIRTDSARRRRRT</sequence>